<dbReference type="Proteomes" id="UP000317078">
    <property type="component" value="Unassembled WGS sequence"/>
</dbReference>
<evidence type="ECO:0000256" key="1">
    <source>
        <dbReference type="SAM" id="SignalP"/>
    </source>
</evidence>
<dbReference type="AlphaFoldDB" id="A0A502FW51"/>
<dbReference type="PANTHER" id="PTHR40590:SF1">
    <property type="entry name" value="CYTOPLASMIC PROTEIN"/>
    <property type="match status" value="1"/>
</dbReference>
<accession>A0A502FW51</accession>
<dbReference type="InterPro" id="IPR047111">
    <property type="entry name" value="YbaP-like"/>
</dbReference>
<dbReference type="PANTHER" id="PTHR40590">
    <property type="entry name" value="CYTOPLASMIC PROTEIN-RELATED"/>
    <property type="match status" value="1"/>
</dbReference>
<dbReference type="CDD" id="cd14789">
    <property type="entry name" value="Tiki"/>
    <property type="match status" value="1"/>
</dbReference>
<comment type="caution">
    <text evidence="2">The sequence shown here is derived from an EMBL/GenBank/DDBJ whole genome shotgun (WGS) entry which is preliminary data.</text>
</comment>
<reference evidence="2 3" key="1">
    <citation type="journal article" date="2019" name="Environ. Microbiol.">
        <title>Species interactions and distinct microbial communities in high Arctic permafrost affected cryosols are associated with the CH4 and CO2 gas fluxes.</title>
        <authorList>
            <person name="Altshuler I."/>
            <person name="Hamel J."/>
            <person name="Turney S."/>
            <person name="Magnuson E."/>
            <person name="Levesque R."/>
            <person name="Greer C."/>
            <person name="Whyte L.G."/>
        </authorList>
    </citation>
    <scope>NUCLEOTIDE SEQUENCE [LARGE SCALE GENOMIC DNA]</scope>
    <source>
        <strain evidence="2 3">S9.3B</strain>
    </source>
</reference>
<proteinExistence type="predicted"/>
<evidence type="ECO:0000313" key="2">
    <source>
        <dbReference type="EMBL" id="TPG53681.1"/>
    </source>
</evidence>
<name>A0A502FW51_9PROT</name>
<dbReference type="InterPro" id="IPR002816">
    <property type="entry name" value="TraB/PrgY/GumN_fam"/>
</dbReference>
<keyword evidence="1" id="KW-0732">Signal</keyword>
<organism evidence="2 3">
    <name type="scientific">Muricoccus nepalensis</name>
    <dbReference type="NCBI Taxonomy" id="1854500"/>
    <lineage>
        <taxon>Bacteria</taxon>
        <taxon>Pseudomonadati</taxon>
        <taxon>Pseudomonadota</taxon>
        <taxon>Alphaproteobacteria</taxon>
        <taxon>Acetobacterales</taxon>
        <taxon>Roseomonadaceae</taxon>
        <taxon>Muricoccus</taxon>
    </lineage>
</organism>
<feature type="chain" id="PRO_5021370042" evidence="1">
    <location>
        <begin position="23"/>
        <end position="303"/>
    </location>
</feature>
<protein>
    <submittedName>
        <fullName evidence="2">TraB/GumN family protein</fullName>
    </submittedName>
</protein>
<keyword evidence="3" id="KW-1185">Reference proteome</keyword>
<dbReference type="EMBL" id="RCZP01000015">
    <property type="protein sequence ID" value="TPG53681.1"/>
    <property type="molecule type" value="Genomic_DNA"/>
</dbReference>
<sequence>MRHSLTSLGFLLVFAVMTPIHAQRVDYPALQITTPDGGTSLLLGTMHQGDDRVPLPLPVVVEQALRLVVASDLLARPLPPRAGGPPPDLSPQISLGSILDEGEKATLRTRVQCHLPQNSTPSDIEVVTSFALSGPIRVTADFAALCPTPGQPSVESWLKKAAAARGVPLDSLEGTQDSSMQRAALPDRIFISNVRRILSSQGSDLFARLTTFLNTGDYEGICGLVRENFASSADWDLFEQRLVSERNAHWMPVLERYLEEGQAVIMVGASHLCGENGLPALLSKKGYQIESIRIPAVGRPPTP</sequence>
<gene>
    <name evidence="2" type="ORF">EAH89_15895</name>
</gene>
<evidence type="ECO:0000313" key="3">
    <source>
        <dbReference type="Proteomes" id="UP000317078"/>
    </source>
</evidence>
<dbReference type="Pfam" id="PF01963">
    <property type="entry name" value="TraB_PrgY_gumN"/>
    <property type="match status" value="1"/>
</dbReference>
<feature type="signal peptide" evidence="1">
    <location>
        <begin position="1"/>
        <end position="22"/>
    </location>
</feature>